<evidence type="ECO:0000256" key="12">
    <source>
        <dbReference type="ARBA" id="ARBA00023180"/>
    </source>
</evidence>
<feature type="transmembrane region" description="Helical" evidence="16">
    <location>
        <begin position="779"/>
        <end position="801"/>
    </location>
</feature>
<protein>
    <recommendedName>
        <fullName evidence="17">Amino acid transporter transmembrane domain-containing protein</fullName>
    </recommendedName>
</protein>
<evidence type="ECO:0000256" key="9">
    <source>
        <dbReference type="ARBA" id="ARBA00023053"/>
    </source>
</evidence>
<feature type="transmembrane region" description="Helical" evidence="16">
    <location>
        <begin position="571"/>
        <end position="592"/>
    </location>
</feature>
<evidence type="ECO:0000256" key="5">
    <source>
        <dbReference type="ARBA" id="ARBA00022723"/>
    </source>
</evidence>
<feature type="transmembrane region" description="Helical" evidence="16">
    <location>
        <begin position="539"/>
        <end position="559"/>
    </location>
</feature>
<dbReference type="GeneID" id="20529978"/>
<keyword evidence="4 16" id="KW-0812">Transmembrane</keyword>
<dbReference type="AlphaFoldDB" id="A0A058Z2H0"/>
<feature type="compositionally biased region" description="Basic residues" evidence="15">
    <location>
        <begin position="1"/>
        <end position="12"/>
    </location>
</feature>
<evidence type="ECO:0000256" key="14">
    <source>
        <dbReference type="ARBA" id="ARBA00038442"/>
    </source>
</evidence>
<keyword evidence="11" id="KW-1015">Disulfide bond</keyword>
<evidence type="ECO:0000313" key="18">
    <source>
        <dbReference type="EMBL" id="KCV68336.1"/>
    </source>
</evidence>
<evidence type="ECO:0000256" key="1">
    <source>
        <dbReference type="ARBA" id="ARBA00004107"/>
    </source>
</evidence>
<keyword evidence="19" id="KW-1185">Reference proteome</keyword>
<feature type="transmembrane region" description="Helical" evidence="16">
    <location>
        <begin position="492"/>
        <end position="519"/>
    </location>
</feature>
<dbReference type="STRING" id="691883.A0A058Z2H0"/>
<feature type="transmembrane region" description="Helical" evidence="16">
    <location>
        <begin position="685"/>
        <end position="706"/>
    </location>
</feature>
<keyword evidence="3" id="KW-0813">Transport</keyword>
<dbReference type="Pfam" id="PF01490">
    <property type="entry name" value="Aa_trans"/>
    <property type="match status" value="1"/>
</dbReference>
<dbReference type="eggNOG" id="KOG1305">
    <property type="taxonomic scope" value="Eukaryota"/>
</dbReference>
<organism evidence="18">
    <name type="scientific">Fonticula alba</name>
    <name type="common">Slime mold</name>
    <dbReference type="NCBI Taxonomy" id="691883"/>
    <lineage>
        <taxon>Eukaryota</taxon>
        <taxon>Rotosphaerida</taxon>
        <taxon>Fonticulaceae</taxon>
        <taxon>Fonticula</taxon>
    </lineage>
</organism>
<keyword evidence="8 16" id="KW-1133">Transmembrane helix</keyword>
<dbReference type="GO" id="GO:0031902">
    <property type="term" value="C:late endosome membrane"/>
    <property type="evidence" value="ECO:0007669"/>
    <property type="project" value="UniProtKB-SubCell"/>
</dbReference>
<dbReference type="GO" id="GO:0046872">
    <property type="term" value="F:metal ion binding"/>
    <property type="evidence" value="ECO:0007669"/>
    <property type="project" value="UniProtKB-KW"/>
</dbReference>
<keyword evidence="5" id="KW-0479">Metal-binding</keyword>
<feature type="domain" description="Amino acid transporter transmembrane" evidence="17">
    <location>
        <begin position="408"/>
        <end position="798"/>
    </location>
</feature>
<feature type="region of interest" description="Disordered" evidence="15">
    <location>
        <begin position="1"/>
        <end position="24"/>
    </location>
</feature>
<evidence type="ECO:0000256" key="10">
    <source>
        <dbReference type="ARBA" id="ARBA00023136"/>
    </source>
</evidence>
<keyword evidence="9" id="KW-0915">Sodium</keyword>
<feature type="transmembrane region" description="Helical" evidence="16">
    <location>
        <begin position="637"/>
        <end position="658"/>
    </location>
</feature>
<feature type="transmembrane region" description="Helical" evidence="16">
    <location>
        <begin position="726"/>
        <end position="743"/>
    </location>
</feature>
<comment type="subcellular location">
    <subcellularLocation>
        <location evidence="1">Late endosome membrane</location>
        <topology evidence="1">Multi-pass membrane protein</topology>
    </subcellularLocation>
    <subcellularLocation>
        <location evidence="2">Lysosome membrane</location>
        <topology evidence="2">Multi-pass membrane protein</topology>
    </subcellularLocation>
</comment>
<evidence type="ECO:0000259" key="17">
    <source>
        <dbReference type="Pfam" id="PF01490"/>
    </source>
</evidence>
<feature type="compositionally biased region" description="Polar residues" evidence="15">
    <location>
        <begin position="326"/>
        <end position="335"/>
    </location>
</feature>
<evidence type="ECO:0000256" key="2">
    <source>
        <dbReference type="ARBA" id="ARBA00004155"/>
    </source>
</evidence>
<dbReference type="RefSeq" id="XP_009497390.1">
    <property type="nucleotide sequence ID" value="XM_009499115.1"/>
</dbReference>
<name>A0A058Z2H0_FONAL</name>
<comment type="similarity">
    <text evidence="14">Belongs to the amino acid/polyamine transporter 2 family. SLC38A9 subfamily.</text>
</comment>
<reference evidence="18" key="1">
    <citation type="submission" date="2013-04" db="EMBL/GenBank/DDBJ databases">
        <title>The Genome Sequence of Fonticula alba ATCC 38817.</title>
        <authorList>
            <consortium name="The Broad Institute Genomics Platform"/>
            <person name="Russ C."/>
            <person name="Cuomo C."/>
            <person name="Burger G."/>
            <person name="Gray M.W."/>
            <person name="Holland P.W.H."/>
            <person name="King N."/>
            <person name="Lang F.B.F."/>
            <person name="Roger A.J."/>
            <person name="Ruiz-Trillo I."/>
            <person name="Brown M."/>
            <person name="Walker B."/>
            <person name="Young S."/>
            <person name="Zeng Q."/>
            <person name="Gargeya S."/>
            <person name="Fitzgerald M."/>
            <person name="Haas B."/>
            <person name="Abouelleil A."/>
            <person name="Allen A.W."/>
            <person name="Alvarado L."/>
            <person name="Arachchi H.M."/>
            <person name="Berlin A.M."/>
            <person name="Chapman S.B."/>
            <person name="Gainer-Dewar J."/>
            <person name="Goldberg J."/>
            <person name="Griggs A."/>
            <person name="Gujja S."/>
            <person name="Hansen M."/>
            <person name="Howarth C."/>
            <person name="Imamovic A."/>
            <person name="Ireland A."/>
            <person name="Larimer J."/>
            <person name="McCowan C."/>
            <person name="Murphy C."/>
            <person name="Pearson M."/>
            <person name="Poon T.W."/>
            <person name="Priest M."/>
            <person name="Roberts A."/>
            <person name="Saif S."/>
            <person name="Shea T."/>
            <person name="Sisk P."/>
            <person name="Sykes S."/>
            <person name="Wortman J."/>
            <person name="Nusbaum C."/>
            <person name="Birren B."/>
        </authorList>
    </citation>
    <scope>NUCLEOTIDE SEQUENCE [LARGE SCALE GENOMIC DNA]</scope>
    <source>
        <strain evidence="18">ATCC 38817</strain>
    </source>
</reference>
<accession>A0A058Z2H0</accession>
<dbReference type="OMA" id="KEYHRTP"/>
<dbReference type="Proteomes" id="UP000030693">
    <property type="component" value="Unassembled WGS sequence"/>
</dbReference>
<dbReference type="GO" id="GO:0005765">
    <property type="term" value="C:lysosomal membrane"/>
    <property type="evidence" value="ECO:0007669"/>
    <property type="project" value="UniProtKB-SubCell"/>
</dbReference>
<evidence type="ECO:0000256" key="13">
    <source>
        <dbReference type="ARBA" id="ARBA00023228"/>
    </source>
</evidence>
<dbReference type="OrthoDB" id="294730at2759"/>
<keyword evidence="12" id="KW-0325">Glycoprotein</keyword>
<dbReference type="GO" id="GO:0015179">
    <property type="term" value="F:L-amino acid transmembrane transporter activity"/>
    <property type="evidence" value="ECO:0007669"/>
    <property type="project" value="TreeGrafter"/>
</dbReference>
<dbReference type="PANTHER" id="PTHR22950:SF244">
    <property type="entry name" value="NEUTRAL AMINO ACID TRANSPORTER 9"/>
    <property type="match status" value="1"/>
</dbReference>
<dbReference type="PANTHER" id="PTHR22950">
    <property type="entry name" value="AMINO ACID TRANSPORTER"/>
    <property type="match status" value="1"/>
</dbReference>
<dbReference type="EMBL" id="KB932209">
    <property type="protein sequence ID" value="KCV68336.1"/>
    <property type="molecule type" value="Genomic_DNA"/>
</dbReference>
<evidence type="ECO:0000256" key="11">
    <source>
        <dbReference type="ARBA" id="ARBA00023157"/>
    </source>
</evidence>
<proteinExistence type="inferred from homology"/>
<evidence type="ECO:0000256" key="8">
    <source>
        <dbReference type="ARBA" id="ARBA00022989"/>
    </source>
</evidence>
<feature type="region of interest" description="Disordered" evidence="15">
    <location>
        <begin position="289"/>
        <end position="354"/>
    </location>
</feature>
<sequence length="804" mass="85992">MSGRRRKQKNRSRPATADPSVPEVAVAAPVDEDIAVAVDSQDGIIEDDSIVLDEGDDVADGPAEVDNSPEPVVSEVVLQGADVPATIEPMPEAIVPEVVPIEPALEAAVEPVIELASPPVAEVTVEPVAEVTVEPVAEVTVEPVAEVSVEPVAEVSVEPVAEVSVEPVPEIASLISPEAAPTPMADILSPVAPEPVEVPQTITFIGAIPGSVPPRLSEASTIVSRSSEALSMASRASEASVGGVPPALASVRLRPAGDQTADIVVPALEAPPNAGSAGARRIVVPTSHIPSLNADPDFNATYVDPVESEPASPAGDDSPKDRSSYVVDTSHSLNSGGAADEADGPSGERTSLLGNNAVPFSASRISGTTGPVVDTKTALEQEALRRNAIEAAEKGLDEEADADSPEGKQSSVTTIFSIWNTMIGSSLLSMPWALNQSGWLMGLFTMLVMVSICTYTALLIVRHDHGNGRRGVVVDFADLAAMYFGKWGARAAAISSIGVFWGATFAYGILMSGFLYNLGDQIAYWVNGLGIEDTPLAPYWTPEYVAIFLLILIFPLTLIKNFSFFARFTSLGTISVIYMIGFVAYWAISSGFVYGNATLFTGKFYYFSGVLTLSFYIHNAILSIMRNQRNPENNARDLSIAYVLVFFSYLAVAFLFYFCVEDKSKIYDNLLRNIQEIAPGNGGLFVAQLLLLFQMITIFPLIAYIIRFQFMSFVYNNPYPSTFKVLAVHVILSATCILMAVFYPNVGDVLRFSGAFFGMIAVYMLPIGFEVMEKKRQGLLTKTSIVVHCALIAIGVANFVAQFF</sequence>
<evidence type="ECO:0000256" key="15">
    <source>
        <dbReference type="SAM" id="MobiDB-lite"/>
    </source>
</evidence>
<keyword evidence="6" id="KW-0967">Endosome</keyword>
<evidence type="ECO:0000256" key="6">
    <source>
        <dbReference type="ARBA" id="ARBA00022753"/>
    </source>
</evidence>
<gene>
    <name evidence="18" type="ORF">H696_05253</name>
</gene>
<evidence type="ECO:0000256" key="4">
    <source>
        <dbReference type="ARBA" id="ARBA00022692"/>
    </source>
</evidence>
<evidence type="ECO:0000313" key="19">
    <source>
        <dbReference type="Proteomes" id="UP000030693"/>
    </source>
</evidence>
<keyword evidence="13" id="KW-0458">Lysosome</keyword>
<feature type="transmembrane region" description="Helical" evidence="16">
    <location>
        <begin position="604"/>
        <end position="625"/>
    </location>
</feature>
<keyword evidence="10 16" id="KW-0472">Membrane</keyword>
<keyword evidence="7" id="KW-0029">Amino-acid transport</keyword>
<evidence type="ECO:0000256" key="3">
    <source>
        <dbReference type="ARBA" id="ARBA00022448"/>
    </source>
</evidence>
<dbReference type="InterPro" id="IPR013057">
    <property type="entry name" value="AA_transpt_TM"/>
</dbReference>
<feature type="transmembrane region" description="Helical" evidence="16">
    <location>
        <begin position="749"/>
        <end position="767"/>
    </location>
</feature>
<feature type="transmembrane region" description="Helical" evidence="16">
    <location>
        <begin position="439"/>
        <end position="461"/>
    </location>
</feature>
<evidence type="ECO:0000256" key="7">
    <source>
        <dbReference type="ARBA" id="ARBA00022970"/>
    </source>
</evidence>
<evidence type="ECO:0000256" key="16">
    <source>
        <dbReference type="SAM" id="Phobius"/>
    </source>
</evidence>